<evidence type="ECO:0000256" key="7">
    <source>
        <dbReference type="ARBA" id="ARBA00022490"/>
    </source>
</evidence>
<dbReference type="InterPro" id="IPR013083">
    <property type="entry name" value="Znf_RING/FYVE/PHD"/>
</dbReference>
<comment type="subcellular location">
    <subcellularLocation>
        <location evidence="3">Cytoplasm</location>
    </subcellularLocation>
    <subcellularLocation>
        <location evidence="2">Nucleus</location>
    </subcellularLocation>
</comment>
<keyword evidence="10" id="KW-0539">Nucleus</keyword>
<comment type="pathway">
    <text evidence="4">Protein modification; protein ubiquitination.</text>
</comment>
<dbReference type="OrthoDB" id="20295at2759"/>
<keyword evidence="9" id="KW-0833">Ubl conjugation pathway</keyword>
<feature type="compositionally biased region" description="Polar residues" evidence="11">
    <location>
        <begin position="68"/>
        <end position="85"/>
    </location>
</feature>
<dbReference type="GO" id="GO:0005634">
    <property type="term" value="C:nucleus"/>
    <property type="evidence" value="ECO:0007669"/>
    <property type="project" value="UniProtKB-SubCell"/>
</dbReference>
<dbReference type="Pfam" id="PF04564">
    <property type="entry name" value="U-box"/>
    <property type="match status" value="1"/>
</dbReference>
<evidence type="ECO:0000313" key="14">
    <source>
        <dbReference type="Proteomes" id="UP001165085"/>
    </source>
</evidence>
<evidence type="ECO:0000256" key="5">
    <source>
        <dbReference type="ARBA" id="ARBA00007434"/>
    </source>
</evidence>
<feature type="domain" description="U-box" evidence="12">
    <location>
        <begin position="1106"/>
        <end position="1180"/>
    </location>
</feature>
<feature type="region of interest" description="Disordered" evidence="11">
    <location>
        <begin position="177"/>
        <end position="204"/>
    </location>
</feature>
<feature type="compositionally biased region" description="Pro residues" evidence="11">
    <location>
        <begin position="182"/>
        <end position="194"/>
    </location>
</feature>
<dbReference type="EC" id="2.3.2.27" evidence="6"/>
<dbReference type="AlphaFoldDB" id="A0A9W7BMR2"/>
<dbReference type="Gene3D" id="3.30.40.10">
    <property type="entry name" value="Zinc/RING finger domain, C3HC4 (zinc finger)"/>
    <property type="match status" value="1"/>
</dbReference>
<organism evidence="13 14">
    <name type="scientific">Triparma strigata</name>
    <dbReference type="NCBI Taxonomy" id="1606541"/>
    <lineage>
        <taxon>Eukaryota</taxon>
        <taxon>Sar</taxon>
        <taxon>Stramenopiles</taxon>
        <taxon>Ochrophyta</taxon>
        <taxon>Bolidophyceae</taxon>
        <taxon>Parmales</taxon>
        <taxon>Triparmaceae</taxon>
        <taxon>Triparma</taxon>
    </lineage>
</organism>
<evidence type="ECO:0000256" key="9">
    <source>
        <dbReference type="ARBA" id="ARBA00022786"/>
    </source>
</evidence>
<evidence type="ECO:0000256" key="8">
    <source>
        <dbReference type="ARBA" id="ARBA00022679"/>
    </source>
</evidence>
<dbReference type="PANTHER" id="PTHR13931:SF2">
    <property type="entry name" value="UBIQUITIN CONJUGATION FACTOR E4 B"/>
    <property type="match status" value="1"/>
</dbReference>
<feature type="compositionally biased region" description="Acidic residues" evidence="11">
    <location>
        <begin position="113"/>
        <end position="124"/>
    </location>
</feature>
<evidence type="ECO:0000256" key="4">
    <source>
        <dbReference type="ARBA" id="ARBA00004906"/>
    </source>
</evidence>
<gene>
    <name evidence="13" type="ORF">TrST_g7311</name>
</gene>
<comment type="caution">
    <text evidence="13">The sequence shown here is derived from an EMBL/GenBank/DDBJ whole genome shotgun (WGS) entry which is preliminary data.</text>
</comment>
<dbReference type="InterPro" id="IPR045132">
    <property type="entry name" value="UBE4"/>
</dbReference>
<evidence type="ECO:0000256" key="6">
    <source>
        <dbReference type="ARBA" id="ARBA00012483"/>
    </source>
</evidence>
<comment type="catalytic activity">
    <reaction evidence="1">
        <text>S-ubiquitinyl-[E2 ubiquitin-conjugating enzyme]-L-cysteine + [acceptor protein]-L-lysine = [E2 ubiquitin-conjugating enzyme]-L-cysteine + N(6)-ubiquitinyl-[acceptor protein]-L-lysine.</text>
        <dbReference type="EC" id="2.3.2.27"/>
    </reaction>
</comment>
<dbReference type="GO" id="GO:0005737">
    <property type="term" value="C:cytoplasm"/>
    <property type="evidence" value="ECO:0007669"/>
    <property type="project" value="UniProtKB-SubCell"/>
</dbReference>
<dbReference type="GO" id="GO:0034450">
    <property type="term" value="F:ubiquitin-ubiquitin ligase activity"/>
    <property type="evidence" value="ECO:0007669"/>
    <property type="project" value="InterPro"/>
</dbReference>
<dbReference type="SUPFAM" id="SSF57850">
    <property type="entry name" value="RING/U-box"/>
    <property type="match status" value="1"/>
</dbReference>
<evidence type="ECO:0000313" key="13">
    <source>
        <dbReference type="EMBL" id="GMH93216.1"/>
    </source>
</evidence>
<dbReference type="GO" id="GO:0000151">
    <property type="term" value="C:ubiquitin ligase complex"/>
    <property type="evidence" value="ECO:0007669"/>
    <property type="project" value="InterPro"/>
</dbReference>
<evidence type="ECO:0000256" key="1">
    <source>
        <dbReference type="ARBA" id="ARBA00000900"/>
    </source>
</evidence>
<comment type="similarity">
    <text evidence="5">Belongs to the ubiquitin conjugation factor E4 family.</text>
</comment>
<proteinExistence type="inferred from homology"/>
<dbReference type="FunFam" id="3.30.40.10:FF:000055">
    <property type="entry name" value="Ubiquitin conjugation factor e4 a"/>
    <property type="match status" value="1"/>
</dbReference>
<dbReference type="InterPro" id="IPR003613">
    <property type="entry name" value="Ubox_domain"/>
</dbReference>
<evidence type="ECO:0000256" key="10">
    <source>
        <dbReference type="ARBA" id="ARBA00023242"/>
    </source>
</evidence>
<keyword evidence="7" id="KW-0963">Cytoplasm</keyword>
<accession>A0A9W7BMR2</accession>
<dbReference type="PROSITE" id="PS51698">
    <property type="entry name" value="U_BOX"/>
    <property type="match status" value="1"/>
</dbReference>
<name>A0A9W7BMR2_9STRA</name>
<keyword evidence="8" id="KW-0808">Transferase</keyword>
<dbReference type="Proteomes" id="UP001165085">
    <property type="component" value="Unassembled WGS sequence"/>
</dbReference>
<dbReference type="Pfam" id="PF10408">
    <property type="entry name" value="Ufd2P_core"/>
    <property type="match status" value="1"/>
</dbReference>
<evidence type="ECO:0000259" key="12">
    <source>
        <dbReference type="PROSITE" id="PS51698"/>
    </source>
</evidence>
<feature type="region of interest" description="Disordered" evidence="11">
    <location>
        <begin position="1"/>
        <end position="162"/>
    </location>
</feature>
<dbReference type="EMBL" id="BRXY01000409">
    <property type="protein sequence ID" value="GMH93216.1"/>
    <property type="molecule type" value="Genomic_DNA"/>
</dbReference>
<sequence length="1191" mass="130743">MSGFGESLRAWANIGGGDPTPPEEENSEVPTPQTPSDPDEIRRKRLARMAGGPGGSSSSLNSNISSGTPRASKSAPTDMETTPVASNSNGSNGGGPRGRLDFTSPDLQMGVGDDNDNDGNDLDNEGGVTPMDLSTSQDEADMSKTVKELSPTPMQDATTTTTTKVMSQTLDPASLRAFTAPPAAPSPNDGPPSPRKNKRLRKRDNTMVKVLCVTTQPSEANDATVYIKYENGNAEQPATIPVDSLDGLIAGRLNLPSQNLKKDKSAISYLANLHSRASYELSSLTSAKDSDLTTQTMLLECKKCASTYAVSCLLYSELFASSHRSKEEFVKCLLNNVGGICNHAEGSFLTDVVKELINQEELEGVLNFVVDELMENFGATSLLEEKAAKSSNASRALQSLLNIKAVAVATSSFNNFNLPEATSPKAKEVVQPSMEGFDTQQQQFMAMMMRMQNNRSAPGAYLRRSGPALEKDTILGRLLAVGLPVRDAKVTGQFANAARRTMQDVNSVKEGLRKTNMVHLELSTQIVKALLKGGKESRNGALSWFKDALIVNCRAGGDVNYRDQSKNSATHTMLNVATVLLKLSAPFVGSEEKRKLIDPSFVWTKEAHGGVYAIEGDEKVDRLNCDSAVPSNVDPNAPAKDFNFITNCFFLTARALNLGLFPLTSTYHGLGRQLGHMNWQIRSRGGDAASDPNFNRALSMHMAHEVVAADPELIRDAVKFYDVLAEMMCSLDRDTVQAMPEFFVDDVCSILNFAATERGVPSDVLKGVSVKNIFSLVIRLLSPAHAKTIKNYNLRARLGDILFHIFLPSECKREEDEPQYGEDVPPTVCCDPATGQPFLLSSKEAQDTLAPSLLLLYGEVEHTGPYEKQGFRSRICSLLKYLWNSPQHHDAFAKIAQDEDSFVKFANGVLNETNELIVVMMEKLPQIKHIQDEMKLPEWGTRTQEAQDEVTGRLSEHEQQVKSSLMLCNKTMKMFAFLSTDEKIANLFQGQELSQRLVNVLLYVAQNMLGAKGLELKVDNPESYYFKPRELLSDLIAILCCFVDSSTIHDAIANSGYYSDKLLPKLLKTAGKLKIIKDGDDRLSRIIASVETAKNSAEDLDELLKDAPDDFLDPLTCEVMMDPVLLPTSDTVVERSTIQQHLLNDPTDPFNRQPLTLEQVKDAVELKAKINEWIEERREEAAALKMSMETS</sequence>
<dbReference type="SMART" id="SM00504">
    <property type="entry name" value="Ubox"/>
    <property type="match status" value="1"/>
</dbReference>
<evidence type="ECO:0000256" key="3">
    <source>
        <dbReference type="ARBA" id="ARBA00004496"/>
    </source>
</evidence>
<evidence type="ECO:0000256" key="11">
    <source>
        <dbReference type="SAM" id="MobiDB-lite"/>
    </source>
</evidence>
<protein>
    <recommendedName>
        <fullName evidence="6">RING-type E3 ubiquitin transferase</fullName>
        <ecNumber evidence="6">2.3.2.27</ecNumber>
    </recommendedName>
</protein>
<reference evidence="14" key="1">
    <citation type="journal article" date="2023" name="Commun. Biol.">
        <title>Genome analysis of Parmales, the sister group of diatoms, reveals the evolutionary specialization of diatoms from phago-mixotrophs to photoautotrophs.</title>
        <authorList>
            <person name="Ban H."/>
            <person name="Sato S."/>
            <person name="Yoshikawa S."/>
            <person name="Yamada K."/>
            <person name="Nakamura Y."/>
            <person name="Ichinomiya M."/>
            <person name="Sato N."/>
            <person name="Blanc-Mathieu R."/>
            <person name="Endo H."/>
            <person name="Kuwata A."/>
            <person name="Ogata H."/>
        </authorList>
    </citation>
    <scope>NUCLEOTIDE SEQUENCE [LARGE SCALE GENOMIC DNA]</scope>
    <source>
        <strain evidence="14">NIES 3701</strain>
    </source>
</reference>
<dbReference type="GO" id="GO:0006511">
    <property type="term" value="P:ubiquitin-dependent protein catabolic process"/>
    <property type="evidence" value="ECO:0007669"/>
    <property type="project" value="InterPro"/>
</dbReference>
<feature type="compositionally biased region" description="Low complexity" evidence="11">
    <location>
        <begin position="56"/>
        <end position="67"/>
    </location>
</feature>
<evidence type="ECO:0000256" key="2">
    <source>
        <dbReference type="ARBA" id="ARBA00004123"/>
    </source>
</evidence>
<keyword evidence="14" id="KW-1185">Reference proteome</keyword>
<dbReference type="InterPro" id="IPR019474">
    <property type="entry name" value="Ub_conjug_fac_E4_core"/>
</dbReference>
<dbReference type="GO" id="GO:0036503">
    <property type="term" value="P:ERAD pathway"/>
    <property type="evidence" value="ECO:0007669"/>
    <property type="project" value="InterPro"/>
</dbReference>
<dbReference type="GO" id="GO:0000209">
    <property type="term" value="P:protein polyubiquitination"/>
    <property type="evidence" value="ECO:0007669"/>
    <property type="project" value="TreeGrafter"/>
</dbReference>
<dbReference type="PANTHER" id="PTHR13931">
    <property type="entry name" value="UBIQUITINATION FACTOR E4"/>
    <property type="match status" value="1"/>
</dbReference>